<dbReference type="GO" id="GO:0008470">
    <property type="term" value="F:3-methylbutanoyl-CoA dehydrogenase activity"/>
    <property type="evidence" value="ECO:0007669"/>
    <property type="project" value="TreeGrafter"/>
</dbReference>
<gene>
    <name evidence="1" type="primary">fadE</name>
    <name evidence="1" type="ORF">Poly51_54810</name>
</gene>
<dbReference type="SUPFAM" id="SSF56645">
    <property type="entry name" value="Acyl-CoA dehydrogenase NM domain-like"/>
    <property type="match status" value="1"/>
</dbReference>
<dbReference type="OrthoDB" id="248779at2"/>
<dbReference type="Gene3D" id="1.10.540.10">
    <property type="entry name" value="Acyl-CoA dehydrogenase/oxidase, N-terminal domain"/>
    <property type="match status" value="1"/>
</dbReference>
<dbReference type="Proteomes" id="UP000318288">
    <property type="component" value="Unassembled WGS sequence"/>
</dbReference>
<dbReference type="Gene3D" id="2.40.110.10">
    <property type="entry name" value="Butyryl-CoA Dehydrogenase, subunit A, domain 2"/>
    <property type="match status" value="1"/>
</dbReference>
<dbReference type="PANTHER" id="PTHR43884">
    <property type="entry name" value="ACYL-COA DEHYDROGENASE"/>
    <property type="match status" value="1"/>
</dbReference>
<dbReference type="InterPro" id="IPR046373">
    <property type="entry name" value="Acyl-CoA_Oxase/DH_mid-dom_sf"/>
</dbReference>
<reference evidence="1 2" key="1">
    <citation type="submission" date="2019-02" db="EMBL/GenBank/DDBJ databases">
        <title>Deep-cultivation of Planctomycetes and their phenomic and genomic characterization uncovers novel biology.</title>
        <authorList>
            <person name="Wiegand S."/>
            <person name="Jogler M."/>
            <person name="Boedeker C."/>
            <person name="Pinto D."/>
            <person name="Vollmers J."/>
            <person name="Rivas-Marin E."/>
            <person name="Kohn T."/>
            <person name="Peeters S.H."/>
            <person name="Heuer A."/>
            <person name="Rast P."/>
            <person name="Oberbeckmann S."/>
            <person name="Bunk B."/>
            <person name="Jeske O."/>
            <person name="Meyerdierks A."/>
            <person name="Storesund J.E."/>
            <person name="Kallscheuer N."/>
            <person name="Luecker S."/>
            <person name="Lage O.M."/>
            <person name="Pohl T."/>
            <person name="Merkel B.J."/>
            <person name="Hornburger P."/>
            <person name="Mueller R.-W."/>
            <person name="Bruemmer F."/>
            <person name="Labrenz M."/>
            <person name="Spormann A.M."/>
            <person name="Op Den Camp H."/>
            <person name="Overmann J."/>
            <person name="Amann R."/>
            <person name="Jetten M.S.M."/>
            <person name="Mascher T."/>
            <person name="Medema M.H."/>
            <person name="Devos D.P."/>
            <person name="Kaster A.-K."/>
            <person name="Ovreas L."/>
            <person name="Rohde M."/>
            <person name="Galperin M.Y."/>
            <person name="Jogler C."/>
        </authorList>
    </citation>
    <scope>NUCLEOTIDE SEQUENCE [LARGE SCALE GENOMIC DNA]</scope>
    <source>
        <strain evidence="1 2">Poly51</strain>
    </source>
</reference>
<protein>
    <submittedName>
        <fullName evidence="1">Putative acyl-CoA dehydrogenase</fullName>
        <ecNumber evidence="1">1.3.99.-</ecNumber>
    </submittedName>
</protein>
<accession>A0A5C6EEU9</accession>
<comment type="caution">
    <text evidence="1">The sequence shown here is derived from an EMBL/GenBank/DDBJ whole genome shotgun (WGS) entry which is preliminary data.</text>
</comment>
<dbReference type="EC" id="1.3.99.-" evidence="1"/>
<proteinExistence type="predicted"/>
<evidence type="ECO:0000313" key="2">
    <source>
        <dbReference type="Proteomes" id="UP000318288"/>
    </source>
</evidence>
<organism evidence="1 2">
    <name type="scientific">Rubripirellula tenax</name>
    <dbReference type="NCBI Taxonomy" id="2528015"/>
    <lineage>
        <taxon>Bacteria</taxon>
        <taxon>Pseudomonadati</taxon>
        <taxon>Planctomycetota</taxon>
        <taxon>Planctomycetia</taxon>
        <taxon>Pirellulales</taxon>
        <taxon>Pirellulaceae</taxon>
        <taxon>Rubripirellula</taxon>
    </lineage>
</organism>
<dbReference type="AlphaFoldDB" id="A0A5C6EEU9"/>
<sequence>MPDDEFLIVQSPTGPAITRLRDDLRILADESASAHAWPQASLQLCGRAGVYRWFLPKNAGGLGWSDEDLIRGYIRLAEADLTTAFVITQFMGALRRISASGNASMIDRWISDLASGEKFATVGISHLTTSSRHLATPILAAQATADGYRLDGVSPWVTGAPYADVFVIGATLSDGREILAAVPSDMQGVSTGDGVNLIALSGSCTDQVRFDNVCIQRDDVLVGPVTNVLSSQSGGAGGLQTSALAVGLSRAASKLLADEASRRPDLREASDELTREVDQSEASLLRAGRGEVSLSDCDPAKIRGDANRLALRSTQAALTAAKGAGFVDGHLAGRLCKQAMFFLVWSCPAPVANAHICEFAKGTVT</sequence>
<name>A0A5C6EEU9_9BACT</name>
<dbReference type="EMBL" id="SJPW01000008">
    <property type="protein sequence ID" value="TWU46086.1"/>
    <property type="molecule type" value="Genomic_DNA"/>
</dbReference>
<dbReference type="GO" id="GO:0050660">
    <property type="term" value="F:flavin adenine dinucleotide binding"/>
    <property type="evidence" value="ECO:0007669"/>
    <property type="project" value="InterPro"/>
</dbReference>
<dbReference type="RefSeq" id="WP_146461752.1">
    <property type="nucleotide sequence ID" value="NZ_SJPW01000008.1"/>
</dbReference>
<dbReference type="InterPro" id="IPR009100">
    <property type="entry name" value="AcylCoA_DH/oxidase_NM_dom_sf"/>
</dbReference>
<dbReference type="GO" id="GO:0006552">
    <property type="term" value="P:L-leucine catabolic process"/>
    <property type="evidence" value="ECO:0007669"/>
    <property type="project" value="TreeGrafter"/>
</dbReference>
<evidence type="ECO:0000313" key="1">
    <source>
        <dbReference type="EMBL" id="TWU46086.1"/>
    </source>
</evidence>
<dbReference type="InterPro" id="IPR037069">
    <property type="entry name" value="AcylCoA_DH/ox_N_sf"/>
</dbReference>
<dbReference type="PANTHER" id="PTHR43884:SF12">
    <property type="entry name" value="ISOVALERYL-COA DEHYDROGENASE, MITOCHONDRIAL-RELATED"/>
    <property type="match status" value="1"/>
</dbReference>
<keyword evidence="2" id="KW-1185">Reference proteome</keyword>
<keyword evidence="1" id="KW-0560">Oxidoreductase</keyword>